<feature type="transmembrane region" description="Helical" evidence="2">
    <location>
        <begin position="189"/>
        <end position="214"/>
    </location>
</feature>
<dbReference type="RefSeq" id="XP_018845589.1">
    <property type="nucleotide sequence ID" value="XM_018990044.2"/>
</dbReference>
<organism evidence="3 4">
    <name type="scientific">Juglans regia</name>
    <name type="common">English walnut</name>
    <dbReference type="NCBI Taxonomy" id="51240"/>
    <lineage>
        <taxon>Eukaryota</taxon>
        <taxon>Viridiplantae</taxon>
        <taxon>Streptophyta</taxon>
        <taxon>Embryophyta</taxon>
        <taxon>Tracheophyta</taxon>
        <taxon>Spermatophyta</taxon>
        <taxon>Magnoliopsida</taxon>
        <taxon>eudicotyledons</taxon>
        <taxon>Gunneridae</taxon>
        <taxon>Pentapetalae</taxon>
        <taxon>rosids</taxon>
        <taxon>fabids</taxon>
        <taxon>Fagales</taxon>
        <taxon>Juglandaceae</taxon>
        <taxon>Juglans</taxon>
    </lineage>
</organism>
<feature type="transmembrane region" description="Helical" evidence="2">
    <location>
        <begin position="220"/>
        <end position="240"/>
    </location>
</feature>
<dbReference type="GeneID" id="109009534"/>
<evidence type="ECO:0000256" key="2">
    <source>
        <dbReference type="SAM" id="Phobius"/>
    </source>
</evidence>
<dbReference type="OrthoDB" id="1922492at2759"/>
<feature type="compositionally biased region" description="Polar residues" evidence="1">
    <location>
        <begin position="39"/>
        <end position="58"/>
    </location>
</feature>
<name>A0A2I4GNX4_JUGRE</name>
<dbReference type="STRING" id="51240.A0A2I4GNX4"/>
<dbReference type="AlphaFoldDB" id="A0A2I4GNX4"/>
<keyword evidence="3" id="KW-1185">Reference proteome</keyword>
<sequence length="307" mass="33340">MSSVEGVKDMATDVREARRRKILERGSDRLALIAGRLQTLPSSSSQDENATSLGSDPPSQVVIPSDPDLQPHDSNQTTVPLNGDDKASGSLLLKRDSITNVSETNAYDGGSNITPSIHQCETSIKAVRAPSSEVSGKEVHSPMVSHIDQNSSASALSLGQRLEHQTQRHRFFTPNQISSAITASENTRLLCSVTIALLVVLSYQGFPLLGSYIIKTIISFRPLYLLLLTNVTVVLARLLFYKQRGFERAAQDENETSSLNGFGWAEQVSRSLETGLVMQNALNAVFMDCSVYAVVVICGLSLAQLFN</sequence>
<dbReference type="Proteomes" id="UP000235220">
    <property type="component" value="Chromosome 11"/>
</dbReference>
<feature type="transmembrane region" description="Helical" evidence="2">
    <location>
        <begin position="285"/>
        <end position="306"/>
    </location>
</feature>
<gene>
    <name evidence="4" type="primary">LOC109009534</name>
</gene>
<dbReference type="FunCoup" id="A0A2I4GNX4">
    <property type="interactions" value="2631"/>
</dbReference>
<dbReference type="KEGG" id="jre:109009534"/>
<dbReference type="InParanoid" id="A0A2I4GNX4"/>
<feature type="region of interest" description="Disordered" evidence="1">
    <location>
        <begin position="38"/>
        <end position="88"/>
    </location>
</feature>
<evidence type="ECO:0000313" key="4">
    <source>
        <dbReference type="RefSeq" id="XP_018845589.1"/>
    </source>
</evidence>
<keyword evidence="2" id="KW-0812">Transmembrane</keyword>
<evidence type="ECO:0000256" key="1">
    <source>
        <dbReference type="SAM" id="MobiDB-lite"/>
    </source>
</evidence>
<evidence type="ECO:0000313" key="3">
    <source>
        <dbReference type="Proteomes" id="UP000235220"/>
    </source>
</evidence>
<reference evidence="4" key="1">
    <citation type="submission" date="2025-08" db="UniProtKB">
        <authorList>
            <consortium name="RefSeq"/>
        </authorList>
    </citation>
    <scope>IDENTIFICATION</scope>
    <source>
        <tissue evidence="4">Leaves</tissue>
    </source>
</reference>
<keyword evidence="2" id="KW-1133">Transmembrane helix</keyword>
<protein>
    <submittedName>
        <fullName evidence="4">Uncharacterized protein LOC109009534</fullName>
    </submittedName>
</protein>
<keyword evidence="2" id="KW-0472">Membrane</keyword>
<proteinExistence type="predicted"/>
<accession>A0A2I4GNX4</accession>
<dbReference type="PANTHER" id="PTHR35469:SF4">
    <property type="entry name" value="TRANSMEMBRANE PROTEIN"/>
    <property type="match status" value="1"/>
</dbReference>
<dbReference type="PANTHER" id="PTHR35469">
    <property type="entry name" value="TRANSMEMBRANE PROTEIN"/>
    <property type="match status" value="1"/>
</dbReference>